<keyword evidence="3 8" id="KW-0028">Amino-acid biosynthesis</keyword>
<dbReference type="Pfam" id="PF01488">
    <property type="entry name" value="Shikimate_DH"/>
    <property type="match status" value="1"/>
</dbReference>
<dbReference type="GO" id="GO:0009073">
    <property type="term" value="P:aromatic amino acid family biosynthetic process"/>
    <property type="evidence" value="ECO:0007669"/>
    <property type="project" value="UniProtKB-KW"/>
</dbReference>
<dbReference type="GO" id="GO:0050661">
    <property type="term" value="F:NADP binding"/>
    <property type="evidence" value="ECO:0007669"/>
    <property type="project" value="InterPro"/>
</dbReference>
<keyword evidence="5 8" id="KW-0560">Oxidoreductase</keyword>
<evidence type="ECO:0000259" key="11">
    <source>
        <dbReference type="Pfam" id="PF18317"/>
    </source>
</evidence>
<dbReference type="GO" id="GO:0009423">
    <property type="term" value="P:chorismate biosynthetic process"/>
    <property type="evidence" value="ECO:0007669"/>
    <property type="project" value="UniProtKB-UniRule"/>
</dbReference>
<evidence type="ECO:0000256" key="2">
    <source>
        <dbReference type="ARBA" id="ARBA00012962"/>
    </source>
</evidence>
<feature type="active site" description="Proton acceptor" evidence="8">
    <location>
        <position position="74"/>
    </location>
</feature>
<feature type="binding site" evidence="8">
    <location>
        <position position="70"/>
    </location>
    <ligand>
        <name>shikimate</name>
        <dbReference type="ChEBI" id="CHEBI:36208"/>
    </ligand>
</feature>
<dbReference type="EMBL" id="CAOS01000013">
    <property type="protein sequence ID" value="CCO08863.1"/>
    <property type="molecule type" value="Genomic_DNA"/>
</dbReference>
<dbReference type="InterPro" id="IPR011342">
    <property type="entry name" value="Shikimate_DH"/>
</dbReference>
<evidence type="ECO:0000256" key="4">
    <source>
        <dbReference type="ARBA" id="ARBA00022857"/>
    </source>
</evidence>
<evidence type="ECO:0000256" key="6">
    <source>
        <dbReference type="ARBA" id="ARBA00023141"/>
    </source>
</evidence>
<dbReference type="InterPro" id="IPR022893">
    <property type="entry name" value="Shikimate_DH_fam"/>
</dbReference>
<dbReference type="OrthoDB" id="9792692at2"/>
<organism evidence="12 13">
    <name type="scientific">Desulforamulus hydrothermalis Lam5 = DSM 18033</name>
    <dbReference type="NCBI Taxonomy" id="1121428"/>
    <lineage>
        <taxon>Bacteria</taxon>
        <taxon>Bacillati</taxon>
        <taxon>Bacillota</taxon>
        <taxon>Clostridia</taxon>
        <taxon>Eubacteriales</taxon>
        <taxon>Peptococcaceae</taxon>
        <taxon>Desulforamulus</taxon>
    </lineage>
</organism>
<dbReference type="InterPro" id="IPR006151">
    <property type="entry name" value="Shikm_DH/Glu-tRNA_Rdtase"/>
</dbReference>
<evidence type="ECO:0000259" key="9">
    <source>
        <dbReference type="Pfam" id="PF01488"/>
    </source>
</evidence>
<feature type="binding site" evidence="8">
    <location>
        <begin position="23"/>
        <end position="25"/>
    </location>
    <ligand>
        <name>shikimate</name>
        <dbReference type="ChEBI" id="CHEBI:36208"/>
    </ligand>
</feature>
<keyword evidence="6 8" id="KW-0057">Aromatic amino acid biosynthesis</keyword>
<evidence type="ECO:0000259" key="10">
    <source>
        <dbReference type="Pfam" id="PF08501"/>
    </source>
</evidence>
<dbReference type="EC" id="1.1.1.25" evidence="2 8"/>
<evidence type="ECO:0000256" key="1">
    <source>
        <dbReference type="ARBA" id="ARBA00004871"/>
    </source>
</evidence>
<protein>
    <recommendedName>
        <fullName evidence="2 8">Shikimate dehydrogenase (NADP(+))</fullName>
        <shortName evidence="8">SDH</shortName>
        <ecNumber evidence="2 8">1.1.1.25</ecNumber>
    </recommendedName>
</protein>
<accession>K8EB56</accession>
<reference evidence="12 13" key="1">
    <citation type="journal article" date="2013" name="Genome Announc.">
        <title>Genome Sequence of the Sulfate-Reducing Bacterium Desulfotomaculum hydrothermale Lam5(T).</title>
        <authorList>
            <person name="Amin O."/>
            <person name="Fardeau M.L."/>
            <person name="Valette O."/>
            <person name="Hirschler-Rea A."/>
            <person name="Barbe V."/>
            <person name="Medigue C."/>
            <person name="Vacherie B."/>
            <person name="Ollivier B."/>
            <person name="Bertin P.N."/>
            <person name="Dolla A."/>
        </authorList>
    </citation>
    <scope>NUCLEOTIDE SEQUENCE [LARGE SCALE GENOMIC DNA]</scope>
    <source>
        <strain evidence="13">Lam5 / DSM 18033</strain>
    </source>
</reference>
<dbReference type="InterPro" id="IPR046346">
    <property type="entry name" value="Aminoacid_DH-like_N_sf"/>
</dbReference>
<evidence type="ECO:0000256" key="8">
    <source>
        <dbReference type="HAMAP-Rule" id="MF_00222"/>
    </source>
</evidence>
<dbReference type="UniPathway" id="UPA00053">
    <property type="reaction ID" value="UER00087"/>
</dbReference>
<comment type="caution">
    <text evidence="12">The sequence shown here is derived from an EMBL/GenBank/DDBJ whole genome shotgun (WGS) entry which is preliminary data.</text>
</comment>
<comment type="pathway">
    <text evidence="1 8">Metabolic intermediate biosynthesis; chorismate biosynthesis; chorismate from D-erythrose 4-phosphate and phosphoenolpyruvate: step 4/7.</text>
</comment>
<dbReference type="AlphaFoldDB" id="K8EB56"/>
<proteinExistence type="inferred from homology"/>
<dbReference type="GO" id="GO:0019632">
    <property type="term" value="P:shikimate metabolic process"/>
    <property type="evidence" value="ECO:0007669"/>
    <property type="project" value="InterPro"/>
</dbReference>
<comment type="caution">
    <text evidence="8">Lacks conserved residue(s) required for the propagation of feature annotation.</text>
</comment>
<dbReference type="NCBIfam" id="TIGR00507">
    <property type="entry name" value="aroE"/>
    <property type="match status" value="1"/>
</dbReference>
<feature type="domain" description="Quinate/shikimate 5-dehydrogenase/glutamyl-tRNA reductase" evidence="9">
    <location>
        <begin position="122"/>
        <end position="175"/>
    </location>
</feature>
<dbReference type="RefSeq" id="WP_008412527.1">
    <property type="nucleotide sequence ID" value="NZ_CAOS01000013.1"/>
</dbReference>
<dbReference type="GO" id="GO:0004764">
    <property type="term" value="F:shikimate 3-dehydrogenase (NADP+) activity"/>
    <property type="evidence" value="ECO:0007669"/>
    <property type="project" value="UniProtKB-UniRule"/>
</dbReference>
<sequence length="294" mass="31069">MGLPEINGKTKVCGLFGWPVEHSFSPAMHNAAYAGLGLNWVYVPYSVPPNCLRQAVEGMRALGLAGANVTVPHKQSIIPLLDKVDTAARIMGAVNTVRLEQGKLVGYNTDGPGFIQFLAAEANFSPQGKRVLLVGAGGAARAVAVALAGAGAAAIYITNRTPEKAEQLARDVAQAGQLTTRVLPWGRQLPGTVVAEVDLVIQTTPLGMGARSDQVPEFPFTALQPGQLVCDLIYNPNRTLFLQMAAARGATVFNGLGMLLYQGVLAFELWTGLPAPVAIMREALLKQVSGGEER</sequence>
<dbReference type="InterPro" id="IPR036291">
    <property type="entry name" value="NAD(P)-bd_dom_sf"/>
</dbReference>
<dbReference type="GO" id="GO:0008652">
    <property type="term" value="P:amino acid biosynthetic process"/>
    <property type="evidence" value="ECO:0007669"/>
    <property type="project" value="UniProtKB-KW"/>
</dbReference>
<gene>
    <name evidence="8 12" type="primary">aroE</name>
    <name evidence="12" type="ORF">DESHY_60035</name>
</gene>
<evidence type="ECO:0000256" key="7">
    <source>
        <dbReference type="ARBA" id="ARBA00049442"/>
    </source>
</evidence>
<dbReference type="Pfam" id="PF18317">
    <property type="entry name" value="SDH_C"/>
    <property type="match status" value="1"/>
</dbReference>
<feature type="binding site" evidence="8">
    <location>
        <begin position="159"/>
        <end position="164"/>
    </location>
    <ligand>
        <name>NADP(+)</name>
        <dbReference type="ChEBI" id="CHEBI:58349"/>
    </ligand>
</feature>
<feature type="binding site" evidence="8">
    <location>
        <position position="110"/>
    </location>
    <ligand>
        <name>shikimate</name>
        <dbReference type="ChEBI" id="CHEBI:36208"/>
    </ligand>
</feature>
<name>K8EB56_9FIRM</name>
<dbReference type="NCBIfam" id="NF001314">
    <property type="entry name" value="PRK00258.2-2"/>
    <property type="match status" value="1"/>
</dbReference>
<dbReference type="NCBIfam" id="NF001319">
    <property type="entry name" value="PRK00258.3-3"/>
    <property type="match status" value="1"/>
</dbReference>
<evidence type="ECO:0000256" key="5">
    <source>
        <dbReference type="ARBA" id="ARBA00023002"/>
    </source>
</evidence>
<dbReference type="SUPFAM" id="SSF53223">
    <property type="entry name" value="Aminoacid dehydrogenase-like, N-terminal domain"/>
    <property type="match status" value="1"/>
</dbReference>
<feature type="binding site" evidence="8">
    <location>
        <position position="95"/>
    </location>
    <ligand>
        <name>shikimate</name>
        <dbReference type="ChEBI" id="CHEBI:36208"/>
    </ligand>
</feature>
<dbReference type="PANTHER" id="PTHR21089">
    <property type="entry name" value="SHIKIMATE DEHYDROGENASE"/>
    <property type="match status" value="1"/>
</dbReference>
<comment type="catalytic activity">
    <reaction evidence="7 8">
        <text>shikimate + NADP(+) = 3-dehydroshikimate + NADPH + H(+)</text>
        <dbReference type="Rhea" id="RHEA:17737"/>
        <dbReference type="ChEBI" id="CHEBI:15378"/>
        <dbReference type="ChEBI" id="CHEBI:16630"/>
        <dbReference type="ChEBI" id="CHEBI:36208"/>
        <dbReference type="ChEBI" id="CHEBI:57783"/>
        <dbReference type="ChEBI" id="CHEBI:58349"/>
        <dbReference type="EC" id="1.1.1.25"/>
    </reaction>
</comment>
<keyword evidence="4 8" id="KW-0521">NADP</keyword>
<dbReference type="eggNOG" id="COG0169">
    <property type="taxonomic scope" value="Bacteria"/>
</dbReference>
<feature type="binding site" evidence="8">
    <location>
        <position position="232"/>
    </location>
    <ligand>
        <name>NADP(+)</name>
        <dbReference type="ChEBI" id="CHEBI:58349"/>
    </ligand>
</feature>
<keyword evidence="13" id="KW-1185">Reference proteome</keyword>
<dbReference type="SUPFAM" id="SSF51735">
    <property type="entry name" value="NAD(P)-binding Rossmann-fold domains"/>
    <property type="match status" value="1"/>
</dbReference>
<feature type="binding site" evidence="8">
    <location>
        <position position="234"/>
    </location>
    <ligand>
        <name>shikimate</name>
        <dbReference type="ChEBI" id="CHEBI:36208"/>
    </ligand>
</feature>
<feature type="binding site" evidence="8">
    <location>
        <position position="262"/>
    </location>
    <ligand>
        <name>shikimate</name>
        <dbReference type="ChEBI" id="CHEBI:36208"/>
    </ligand>
</feature>
<dbReference type="PANTHER" id="PTHR21089:SF1">
    <property type="entry name" value="BIFUNCTIONAL 3-DEHYDROQUINATE DEHYDRATASE_SHIKIMATE DEHYDROGENASE, CHLOROPLASTIC"/>
    <property type="match status" value="1"/>
</dbReference>
<feature type="binding site" evidence="8">
    <location>
        <position position="255"/>
    </location>
    <ligand>
        <name>NADP(+)</name>
        <dbReference type="ChEBI" id="CHEBI:58349"/>
    </ligand>
</feature>
<comment type="subunit">
    <text evidence="8">Homodimer.</text>
</comment>
<dbReference type="Gene3D" id="3.40.50.720">
    <property type="entry name" value="NAD(P)-binding Rossmann-like Domain"/>
    <property type="match status" value="1"/>
</dbReference>
<comment type="function">
    <text evidence="8">Involved in the biosynthesis of the chorismate, which leads to the biosynthesis of aromatic amino acids. Catalyzes the reversible NADPH linked reduction of 3-dehydroshikimate (DHSA) to yield shikimate (SA).</text>
</comment>
<dbReference type="Gene3D" id="3.40.50.10860">
    <property type="entry name" value="Leucine Dehydrogenase, chain A, domain 1"/>
    <property type="match status" value="1"/>
</dbReference>
<feature type="domain" description="Shikimate dehydrogenase substrate binding N-terminal" evidence="10">
    <location>
        <begin position="15"/>
        <end position="97"/>
    </location>
</feature>
<evidence type="ECO:0000313" key="13">
    <source>
        <dbReference type="Proteomes" id="UP000009315"/>
    </source>
</evidence>
<dbReference type="Proteomes" id="UP000009315">
    <property type="component" value="Unassembled WGS sequence"/>
</dbReference>
<dbReference type="InterPro" id="IPR013708">
    <property type="entry name" value="Shikimate_DH-bd_N"/>
</dbReference>
<dbReference type="HAMAP" id="MF_00222">
    <property type="entry name" value="Shikimate_DH_AroE"/>
    <property type="match status" value="1"/>
</dbReference>
<evidence type="ECO:0000313" key="12">
    <source>
        <dbReference type="EMBL" id="CCO08863.1"/>
    </source>
</evidence>
<feature type="domain" description="SDH C-terminal" evidence="11">
    <location>
        <begin position="255"/>
        <end position="285"/>
    </location>
</feature>
<feature type="binding site" evidence="8">
    <location>
        <begin position="135"/>
        <end position="139"/>
    </location>
    <ligand>
        <name>NADP(+)</name>
        <dbReference type="ChEBI" id="CHEBI:58349"/>
    </ligand>
</feature>
<dbReference type="Pfam" id="PF08501">
    <property type="entry name" value="Shikimate_dh_N"/>
    <property type="match status" value="1"/>
</dbReference>
<comment type="similarity">
    <text evidence="8">Belongs to the shikimate dehydrogenase family.</text>
</comment>
<dbReference type="GO" id="GO:0005829">
    <property type="term" value="C:cytosol"/>
    <property type="evidence" value="ECO:0007669"/>
    <property type="project" value="TreeGrafter"/>
</dbReference>
<evidence type="ECO:0000256" key="3">
    <source>
        <dbReference type="ARBA" id="ARBA00022605"/>
    </source>
</evidence>
<dbReference type="CDD" id="cd01065">
    <property type="entry name" value="NAD_bind_Shikimate_DH"/>
    <property type="match status" value="1"/>
</dbReference>
<dbReference type="InterPro" id="IPR041121">
    <property type="entry name" value="SDH_C"/>
</dbReference>
<dbReference type="STRING" id="1121428.DESHY_60035"/>